<dbReference type="PROSITE" id="PS00028">
    <property type="entry name" value="ZINC_FINGER_C2H2_1"/>
    <property type="match status" value="1"/>
</dbReference>
<evidence type="ECO:0000313" key="3">
    <source>
        <dbReference type="EMBL" id="GKT27338.1"/>
    </source>
</evidence>
<keyword evidence="4" id="KW-1185">Reference proteome</keyword>
<feature type="domain" description="C2H2-type" evidence="2">
    <location>
        <begin position="6"/>
        <end position="28"/>
    </location>
</feature>
<evidence type="ECO:0000313" key="4">
    <source>
        <dbReference type="Proteomes" id="UP001057375"/>
    </source>
</evidence>
<feature type="region of interest" description="Disordered" evidence="1">
    <location>
        <begin position="123"/>
        <end position="149"/>
    </location>
</feature>
<sequence length="149" mass="17371">MSVFKCHYCHVNFVNSEDFFSHLNDPRHLKEIGFEHYSIEVTPLQVRKKLYQIEYKQYLADKKSSKEKGIGQKKISPFSRSKKASDLAPLIYKEIEIRRLQALEGRKLALEMRLEDLTARLKAERAASGEESSSDHDECPFEFTSTKKK</sequence>
<evidence type="ECO:0000259" key="2">
    <source>
        <dbReference type="PROSITE" id="PS00028"/>
    </source>
</evidence>
<reference evidence="3" key="1">
    <citation type="submission" date="2022-03" db="EMBL/GenBank/DDBJ databases">
        <title>Draft genome sequence of Aduncisulcus paluster, a free-living microaerophilic Fornicata.</title>
        <authorList>
            <person name="Yuyama I."/>
            <person name="Kume K."/>
            <person name="Tamura T."/>
            <person name="Inagaki Y."/>
            <person name="Hashimoto T."/>
        </authorList>
    </citation>
    <scope>NUCLEOTIDE SEQUENCE</scope>
    <source>
        <strain evidence="3">NY0171</strain>
    </source>
</reference>
<organism evidence="3 4">
    <name type="scientific">Aduncisulcus paluster</name>
    <dbReference type="NCBI Taxonomy" id="2918883"/>
    <lineage>
        <taxon>Eukaryota</taxon>
        <taxon>Metamonada</taxon>
        <taxon>Carpediemonas-like organisms</taxon>
        <taxon>Aduncisulcus</taxon>
    </lineage>
</organism>
<proteinExistence type="predicted"/>
<name>A0ABQ5K4M6_9EUKA</name>
<evidence type="ECO:0000256" key="1">
    <source>
        <dbReference type="SAM" id="MobiDB-lite"/>
    </source>
</evidence>
<protein>
    <recommendedName>
        <fullName evidence="2">C2H2-type domain-containing protein</fullName>
    </recommendedName>
</protein>
<gene>
    <name evidence="3" type="ORF">ADUPG1_013777</name>
</gene>
<feature type="compositionally biased region" description="Basic and acidic residues" evidence="1">
    <location>
        <begin position="123"/>
        <end position="139"/>
    </location>
</feature>
<dbReference type="Proteomes" id="UP001057375">
    <property type="component" value="Unassembled WGS sequence"/>
</dbReference>
<dbReference type="EMBL" id="BQXS01012735">
    <property type="protein sequence ID" value="GKT27338.1"/>
    <property type="molecule type" value="Genomic_DNA"/>
</dbReference>
<comment type="caution">
    <text evidence="3">The sequence shown here is derived from an EMBL/GenBank/DDBJ whole genome shotgun (WGS) entry which is preliminary data.</text>
</comment>
<accession>A0ABQ5K4M6</accession>
<dbReference type="InterPro" id="IPR013087">
    <property type="entry name" value="Znf_C2H2_type"/>
</dbReference>